<dbReference type="InterPro" id="IPR034227">
    <property type="entry name" value="CuRO_UO_II"/>
</dbReference>
<gene>
    <name evidence="19" type="ORF">A2945_01475</name>
</gene>
<keyword evidence="11 15" id="KW-0472">Membrane</keyword>
<dbReference type="InterPro" id="IPR036257">
    <property type="entry name" value="Cyt_c_oxidase_su2_TM_sf"/>
</dbReference>
<keyword evidence="4 15" id="KW-1003">Cell membrane</keyword>
<keyword evidence="9 16" id="KW-1133">Transmembrane helix</keyword>
<evidence type="ECO:0000256" key="8">
    <source>
        <dbReference type="ARBA" id="ARBA00022982"/>
    </source>
</evidence>
<dbReference type="STRING" id="1798650.A2945_01475"/>
<dbReference type="InterPro" id="IPR006333">
    <property type="entry name" value="Cyt_o_ubiquinol_oxidase_su2"/>
</dbReference>
<dbReference type="PROSITE" id="PS50857">
    <property type="entry name" value="COX2_CUA"/>
    <property type="match status" value="1"/>
</dbReference>
<keyword evidence="7" id="KW-0732">Signal</keyword>
<evidence type="ECO:0000256" key="4">
    <source>
        <dbReference type="ARBA" id="ARBA00022475"/>
    </source>
</evidence>
<dbReference type="PANTHER" id="PTHR22888:SF18">
    <property type="entry name" value="CYTOCHROME BO(3) UBIQUINOL OXIDASE SUBUNIT 2"/>
    <property type="match status" value="1"/>
</dbReference>
<dbReference type="GO" id="GO:0016682">
    <property type="term" value="F:oxidoreductase activity, acting on diphenols and related substances as donors, oxygen as acceptor"/>
    <property type="evidence" value="ECO:0007669"/>
    <property type="project" value="InterPro"/>
</dbReference>
<evidence type="ECO:0000259" key="17">
    <source>
        <dbReference type="PROSITE" id="PS50857"/>
    </source>
</evidence>
<comment type="subcellular location">
    <subcellularLocation>
        <location evidence="1">Cell membrane</location>
        <topology evidence="1">Multi-pass membrane protein</topology>
    </subcellularLocation>
</comment>
<dbReference type="InterPro" id="IPR045187">
    <property type="entry name" value="CcO_II"/>
</dbReference>
<evidence type="ECO:0000256" key="1">
    <source>
        <dbReference type="ARBA" id="ARBA00004651"/>
    </source>
</evidence>
<dbReference type="PIRSF" id="PIRSF000292">
    <property type="entry name" value="Ubi_od_II"/>
    <property type="match status" value="1"/>
</dbReference>
<evidence type="ECO:0000256" key="2">
    <source>
        <dbReference type="ARBA" id="ARBA00007866"/>
    </source>
</evidence>
<evidence type="ECO:0000256" key="7">
    <source>
        <dbReference type="ARBA" id="ARBA00022729"/>
    </source>
</evidence>
<evidence type="ECO:0000256" key="5">
    <source>
        <dbReference type="ARBA" id="ARBA00022660"/>
    </source>
</evidence>
<dbReference type="InterPro" id="IPR011759">
    <property type="entry name" value="Cyt_c_oxidase_su2_TM_dom"/>
</dbReference>
<feature type="transmembrane region" description="Helical" evidence="16">
    <location>
        <begin position="46"/>
        <end position="70"/>
    </location>
</feature>
<evidence type="ECO:0000256" key="9">
    <source>
        <dbReference type="ARBA" id="ARBA00022989"/>
    </source>
</evidence>
<feature type="domain" description="Cytochrome oxidase subunit II copper A binding" evidence="17">
    <location>
        <begin position="130"/>
        <end position="242"/>
    </location>
</feature>
<dbReference type="EMBL" id="MHLA01000015">
    <property type="protein sequence ID" value="OGY99509.1"/>
    <property type="molecule type" value="Genomic_DNA"/>
</dbReference>
<keyword evidence="5 15" id="KW-0679">Respiratory chain</keyword>
<dbReference type="InterPro" id="IPR010514">
    <property type="entry name" value="COX_ARM"/>
</dbReference>
<name>A0A1G2CFI6_9BACT</name>
<feature type="transmembrane region" description="Helical" evidence="16">
    <location>
        <begin position="91"/>
        <end position="111"/>
    </location>
</feature>
<dbReference type="GO" id="GO:0004129">
    <property type="term" value="F:cytochrome-c oxidase activity"/>
    <property type="evidence" value="ECO:0007669"/>
    <property type="project" value="UniProtKB-UniRule"/>
</dbReference>
<evidence type="ECO:0000256" key="6">
    <source>
        <dbReference type="ARBA" id="ARBA00022692"/>
    </source>
</evidence>
<sequence>MNAKSKLIFLILCAAGAVTFITLFVLNADIAVFDPKGWVAGEQRDLMRTAVLLMLVVVVPVLILAFTFAWKYRAGNAKAKYAPDLDHNTKVTLAQWGIPILVICVLAVVTWNATHALDPSKPLLRQGSGGRALTIQVVALRWKWLFIYPEQNIATVNFVQFPERTPISFELTADAPMNSFWIPQLGGQMYAMEGMVTKLHLMADAPGEFAGSSAEISGKGFAGMKFIAKASSQEYFDAWVASVKQSGQTLDLNAYNELAKPSENNLPTFYASAAENLRDMIVMKFMPPKSEMQVMEH</sequence>
<keyword evidence="10 15" id="KW-0560">Oxidoreductase</keyword>
<dbReference type="AlphaFoldDB" id="A0A1G2CFI6"/>
<keyword evidence="3 15" id="KW-0813">Transport</keyword>
<evidence type="ECO:0000256" key="15">
    <source>
        <dbReference type="PIRNR" id="PIRNR000292"/>
    </source>
</evidence>
<accession>A0A1G2CFI6</accession>
<dbReference type="GO" id="GO:0009486">
    <property type="term" value="F:cytochrome bo3 ubiquinol oxidase activity"/>
    <property type="evidence" value="ECO:0007669"/>
    <property type="project" value="InterPro"/>
</dbReference>
<dbReference type="SUPFAM" id="SSF81464">
    <property type="entry name" value="Cytochrome c oxidase subunit II-like, transmembrane region"/>
    <property type="match status" value="1"/>
</dbReference>
<organism evidence="19 20">
    <name type="scientific">Candidatus Liptonbacteria bacterium RIFCSPLOWO2_01_FULL_52_25</name>
    <dbReference type="NCBI Taxonomy" id="1798650"/>
    <lineage>
        <taxon>Bacteria</taxon>
        <taxon>Candidatus Liptoniibacteriota</taxon>
    </lineage>
</organism>
<evidence type="ECO:0000313" key="19">
    <source>
        <dbReference type="EMBL" id="OGY99509.1"/>
    </source>
</evidence>
<evidence type="ECO:0000313" key="20">
    <source>
        <dbReference type="Proteomes" id="UP000178880"/>
    </source>
</evidence>
<dbReference type="Proteomes" id="UP000178880">
    <property type="component" value="Unassembled WGS sequence"/>
</dbReference>
<dbReference type="Pfam" id="PF00116">
    <property type="entry name" value="COX2"/>
    <property type="match status" value="1"/>
</dbReference>
<evidence type="ECO:0000256" key="13">
    <source>
        <dbReference type="ARBA" id="ARBA00023288"/>
    </source>
</evidence>
<keyword evidence="12" id="KW-0564">Palmitate</keyword>
<evidence type="ECO:0000256" key="14">
    <source>
        <dbReference type="ARBA" id="ARBA00030198"/>
    </source>
</evidence>
<evidence type="ECO:0000256" key="11">
    <source>
        <dbReference type="ARBA" id="ARBA00023136"/>
    </source>
</evidence>
<keyword evidence="6 16" id="KW-0812">Transmembrane</keyword>
<dbReference type="InterPro" id="IPR008972">
    <property type="entry name" value="Cupredoxin"/>
</dbReference>
<keyword evidence="8 15" id="KW-0249">Electron transport</keyword>
<proteinExistence type="inferred from homology"/>
<dbReference type="Gene3D" id="1.10.287.90">
    <property type="match status" value="1"/>
</dbReference>
<evidence type="ECO:0000256" key="10">
    <source>
        <dbReference type="ARBA" id="ARBA00023002"/>
    </source>
</evidence>
<dbReference type="NCBIfam" id="TIGR01433">
    <property type="entry name" value="CyoA"/>
    <property type="match status" value="1"/>
</dbReference>
<reference evidence="19 20" key="1">
    <citation type="journal article" date="2016" name="Nat. Commun.">
        <title>Thousands of microbial genomes shed light on interconnected biogeochemical processes in an aquifer system.</title>
        <authorList>
            <person name="Anantharaman K."/>
            <person name="Brown C.T."/>
            <person name="Hug L.A."/>
            <person name="Sharon I."/>
            <person name="Castelle C.J."/>
            <person name="Probst A.J."/>
            <person name="Thomas B.C."/>
            <person name="Singh A."/>
            <person name="Wilkins M.J."/>
            <person name="Karaoz U."/>
            <person name="Brodie E.L."/>
            <person name="Williams K.H."/>
            <person name="Hubbard S.S."/>
            <person name="Banfield J.F."/>
        </authorList>
    </citation>
    <scope>NUCLEOTIDE SEQUENCE [LARGE SCALE GENOMIC DNA]</scope>
</reference>
<dbReference type="GO" id="GO:0005507">
    <property type="term" value="F:copper ion binding"/>
    <property type="evidence" value="ECO:0007669"/>
    <property type="project" value="InterPro"/>
</dbReference>
<keyword evidence="13" id="KW-0449">Lipoprotein</keyword>
<feature type="domain" description="Cytochrome oxidase subunit II transmembrane region profile" evidence="18">
    <location>
        <begin position="24"/>
        <end position="121"/>
    </location>
</feature>
<feature type="transmembrane region" description="Helical" evidence="16">
    <location>
        <begin position="7"/>
        <end position="26"/>
    </location>
</feature>
<evidence type="ECO:0000259" key="18">
    <source>
        <dbReference type="PROSITE" id="PS50999"/>
    </source>
</evidence>
<evidence type="ECO:0000256" key="3">
    <source>
        <dbReference type="ARBA" id="ARBA00022448"/>
    </source>
</evidence>
<dbReference type="GO" id="GO:0042773">
    <property type="term" value="P:ATP synthesis coupled electron transport"/>
    <property type="evidence" value="ECO:0007669"/>
    <property type="project" value="TreeGrafter"/>
</dbReference>
<dbReference type="Gene3D" id="2.60.40.420">
    <property type="entry name" value="Cupredoxins - blue copper proteins"/>
    <property type="match status" value="1"/>
</dbReference>
<dbReference type="Pfam" id="PF06481">
    <property type="entry name" value="COX_ARM"/>
    <property type="match status" value="1"/>
</dbReference>
<dbReference type="GO" id="GO:0005886">
    <property type="term" value="C:plasma membrane"/>
    <property type="evidence" value="ECO:0007669"/>
    <property type="project" value="UniProtKB-SubCell"/>
</dbReference>
<protein>
    <recommendedName>
        <fullName evidence="14">Ubiquinol oxidase polypeptide II</fullName>
    </recommendedName>
</protein>
<comment type="similarity">
    <text evidence="2 15">Belongs to the cytochrome c oxidase subunit 2 family.</text>
</comment>
<evidence type="ECO:0000256" key="12">
    <source>
        <dbReference type="ARBA" id="ARBA00023139"/>
    </source>
</evidence>
<comment type="caution">
    <text evidence="19">The sequence shown here is derived from an EMBL/GenBank/DDBJ whole genome shotgun (WGS) entry which is preliminary data.</text>
</comment>
<dbReference type="PANTHER" id="PTHR22888">
    <property type="entry name" value="CYTOCHROME C OXIDASE, SUBUNIT II"/>
    <property type="match status" value="1"/>
</dbReference>
<dbReference type="InterPro" id="IPR002429">
    <property type="entry name" value="CcO_II-like_C"/>
</dbReference>
<evidence type="ECO:0000256" key="16">
    <source>
        <dbReference type="SAM" id="Phobius"/>
    </source>
</evidence>
<dbReference type="PROSITE" id="PS50999">
    <property type="entry name" value="COX2_TM"/>
    <property type="match status" value="1"/>
</dbReference>
<dbReference type="CDD" id="cd04212">
    <property type="entry name" value="CuRO_UO_II"/>
    <property type="match status" value="1"/>
</dbReference>
<dbReference type="SUPFAM" id="SSF49503">
    <property type="entry name" value="Cupredoxins"/>
    <property type="match status" value="1"/>
</dbReference>